<comment type="caution">
    <text evidence="1">The sequence shown here is derived from an EMBL/GenBank/DDBJ whole genome shotgun (WGS) entry which is preliminary data.</text>
</comment>
<keyword evidence="2" id="KW-1185">Reference proteome</keyword>
<organism evidence="1 2">
    <name type="scientific">Sphingobium herbicidovorans (strain ATCC 700291 / DSM 11019 / CCUG 56400 / KCTC 2939 / LMG 18315 / NBRC 16415 / MH)</name>
    <name type="common">Sphingomonas herbicidovorans</name>
    <dbReference type="NCBI Taxonomy" id="1219045"/>
    <lineage>
        <taxon>Bacteria</taxon>
        <taxon>Pseudomonadati</taxon>
        <taxon>Pseudomonadota</taxon>
        <taxon>Alphaproteobacteria</taxon>
        <taxon>Sphingomonadales</taxon>
        <taxon>Sphingomonadaceae</taxon>
        <taxon>Sphingobium</taxon>
    </lineage>
</organism>
<dbReference type="STRING" id="76947.GCA_002080435_00180"/>
<evidence type="ECO:0008006" key="3">
    <source>
        <dbReference type="Google" id="ProtNLM"/>
    </source>
</evidence>
<dbReference type="PATRIC" id="fig|1219045.3.peg.3505"/>
<dbReference type="EMBL" id="JFZA02000056">
    <property type="protein sequence ID" value="KFG88616.1"/>
    <property type="molecule type" value="Genomic_DNA"/>
</dbReference>
<dbReference type="SUPFAM" id="SSF46955">
    <property type="entry name" value="Putative DNA-binding domain"/>
    <property type="match status" value="1"/>
</dbReference>
<dbReference type="RefSeq" id="WP_051908552.1">
    <property type="nucleotide sequence ID" value="NZ_BCZD01000013.1"/>
</dbReference>
<dbReference type="Proteomes" id="UP000024284">
    <property type="component" value="Unassembled WGS sequence"/>
</dbReference>
<reference evidence="1" key="1">
    <citation type="submission" date="2014-08" db="EMBL/GenBank/DDBJ databases">
        <title>Draft genome sequences of Sphingobium herbicidovorans.</title>
        <authorList>
            <person name="Gan H.M."/>
            <person name="Gan H.Y."/>
            <person name="Savka M.A."/>
        </authorList>
    </citation>
    <scope>NUCLEOTIDE SEQUENCE [LARGE SCALE GENOMIC DNA]</scope>
    <source>
        <strain evidence="1">NBRC 16415</strain>
    </source>
</reference>
<dbReference type="OrthoDB" id="9806994at2"/>
<dbReference type="AlphaFoldDB" id="A0A086P5E8"/>
<evidence type="ECO:0000313" key="1">
    <source>
        <dbReference type="EMBL" id="KFG88616.1"/>
    </source>
</evidence>
<sequence length="89" mass="10228">MSEQDDEIIRARTAKHGSPFLNTEQAAAYLGLCPRKLQYMRSRCIGPRYRLHSRFIRYHIDDLIIWSRSTAPADDAPKPRANRKGKGDA</sequence>
<evidence type="ECO:0000313" key="2">
    <source>
        <dbReference type="Proteomes" id="UP000024284"/>
    </source>
</evidence>
<dbReference type="eggNOG" id="COG3311">
    <property type="taxonomic scope" value="Bacteria"/>
</dbReference>
<gene>
    <name evidence="1" type="ORF">BV98_003450</name>
</gene>
<protein>
    <recommendedName>
        <fullName evidence="3">Helix-turn-helix domain-containing protein</fullName>
    </recommendedName>
</protein>
<dbReference type="InterPro" id="IPR009061">
    <property type="entry name" value="DNA-bd_dom_put_sf"/>
</dbReference>
<proteinExistence type="predicted"/>
<accession>A0A086P5E8</accession>
<name>A0A086P5E8_SPHHM</name>